<dbReference type="Proteomes" id="UP000593576">
    <property type="component" value="Unassembled WGS sequence"/>
</dbReference>
<name>A0A7J9MRP7_GOSSC</name>
<dbReference type="AlphaFoldDB" id="A0A7J9MRP7"/>
<proteinExistence type="predicted"/>
<dbReference type="EMBL" id="JABFAF010000013">
    <property type="protein sequence ID" value="MBA0873416.1"/>
    <property type="molecule type" value="Genomic_DNA"/>
</dbReference>
<comment type="caution">
    <text evidence="1">The sequence shown here is derived from an EMBL/GenBank/DDBJ whole genome shotgun (WGS) entry which is preliminary data.</text>
</comment>
<feature type="non-terminal residue" evidence="1">
    <location>
        <position position="1"/>
    </location>
</feature>
<accession>A0A7J9MRP7</accession>
<gene>
    <name evidence="1" type="ORF">Goshw_001841</name>
</gene>
<keyword evidence="2" id="KW-1185">Reference proteome</keyword>
<sequence length="48" mass="5458">SSNISDNDPIDSSLHQFNVNRADLGGDYPLLRVKSHSWTFTWKNHSLS</sequence>
<evidence type="ECO:0000313" key="2">
    <source>
        <dbReference type="Proteomes" id="UP000593576"/>
    </source>
</evidence>
<evidence type="ECO:0000313" key="1">
    <source>
        <dbReference type="EMBL" id="MBA0873416.1"/>
    </source>
</evidence>
<protein>
    <submittedName>
        <fullName evidence="1">Uncharacterized protein</fullName>
    </submittedName>
</protein>
<reference evidence="1 2" key="1">
    <citation type="journal article" date="2019" name="Genome Biol. Evol.">
        <title>Insights into the evolution of the New World diploid cottons (Gossypium, subgenus Houzingenia) based on genome sequencing.</title>
        <authorList>
            <person name="Grover C.E."/>
            <person name="Arick M.A. 2nd"/>
            <person name="Thrash A."/>
            <person name="Conover J.L."/>
            <person name="Sanders W.S."/>
            <person name="Peterson D.G."/>
            <person name="Frelichowski J.E."/>
            <person name="Scheffler J.A."/>
            <person name="Scheffler B.E."/>
            <person name="Wendel J.F."/>
        </authorList>
    </citation>
    <scope>NUCLEOTIDE SEQUENCE [LARGE SCALE GENOMIC DNA]</scope>
    <source>
        <strain evidence="1">1</strain>
        <tissue evidence="1">Leaf</tissue>
    </source>
</reference>
<organism evidence="1 2">
    <name type="scientific">Gossypium schwendimanii</name>
    <name type="common">Cotton</name>
    <dbReference type="NCBI Taxonomy" id="34291"/>
    <lineage>
        <taxon>Eukaryota</taxon>
        <taxon>Viridiplantae</taxon>
        <taxon>Streptophyta</taxon>
        <taxon>Embryophyta</taxon>
        <taxon>Tracheophyta</taxon>
        <taxon>Spermatophyta</taxon>
        <taxon>Magnoliopsida</taxon>
        <taxon>eudicotyledons</taxon>
        <taxon>Gunneridae</taxon>
        <taxon>Pentapetalae</taxon>
        <taxon>rosids</taxon>
        <taxon>malvids</taxon>
        <taxon>Malvales</taxon>
        <taxon>Malvaceae</taxon>
        <taxon>Malvoideae</taxon>
        <taxon>Gossypium</taxon>
    </lineage>
</organism>